<keyword evidence="2 5" id="KW-0645">Protease</keyword>
<evidence type="ECO:0000313" key="9">
    <source>
        <dbReference type="Proteomes" id="UP000316292"/>
    </source>
</evidence>
<dbReference type="GO" id="GO:0006508">
    <property type="term" value="P:proteolysis"/>
    <property type="evidence" value="ECO:0007669"/>
    <property type="project" value="UniProtKB-KW"/>
</dbReference>
<dbReference type="CDD" id="cd06782">
    <property type="entry name" value="cpPDZ_CPP-like"/>
    <property type="match status" value="1"/>
</dbReference>
<comment type="similarity">
    <text evidence="1 5">Belongs to the peptidase S41A family.</text>
</comment>
<dbReference type="GO" id="GO:0030288">
    <property type="term" value="C:outer membrane-bounded periplasmic space"/>
    <property type="evidence" value="ECO:0007669"/>
    <property type="project" value="TreeGrafter"/>
</dbReference>
<evidence type="ECO:0000256" key="3">
    <source>
        <dbReference type="ARBA" id="ARBA00022801"/>
    </source>
</evidence>
<reference evidence="8 9" key="1">
    <citation type="journal article" date="2019" name="Nat. Microbiol.">
        <title>Mediterranean grassland soil C-N compound turnover is dependent on rainfall and depth, and is mediated by genomically divergent microorganisms.</title>
        <authorList>
            <person name="Diamond S."/>
            <person name="Andeer P.F."/>
            <person name="Li Z."/>
            <person name="Crits-Christoph A."/>
            <person name="Burstein D."/>
            <person name="Anantharaman K."/>
            <person name="Lane K.R."/>
            <person name="Thomas B.C."/>
            <person name="Pan C."/>
            <person name="Northen T.R."/>
            <person name="Banfield J.F."/>
        </authorList>
    </citation>
    <scope>NUCLEOTIDE SEQUENCE [LARGE SCALE GENOMIC DNA]</scope>
    <source>
        <strain evidence="8">WS_1</strain>
    </source>
</reference>
<dbReference type="SUPFAM" id="SSF50156">
    <property type="entry name" value="PDZ domain-like"/>
    <property type="match status" value="1"/>
</dbReference>
<dbReference type="GO" id="GO:0004175">
    <property type="term" value="F:endopeptidase activity"/>
    <property type="evidence" value="ECO:0007669"/>
    <property type="project" value="TreeGrafter"/>
</dbReference>
<dbReference type="PANTHER" id="PTHR32060:SF30">
    <property type="entry name" value="CARBOXY-TERMINAL PROCESSING PROTEASE CTPA"/>
    <property type="match status" value="1"/>
</dbReference>
<dbReference type="Pfam" id="PF17820">
    <property type="entry name" value="PDZ_6"/>
    <property type="match status" value="1"/>
</dbReference>
<dbReference type="Gene3D" id="3.90.226.10">
    <property type="entry name" value="2-enoyl-CoA Hydratase, Chain A, domain 1"/>
    <property type="match status" value="1"/>
</dbReference>
<evidence type="ECO:0000256" key="2">
    <source>
        <dbReference type="ARBA" id="ARBA00022670"/>
    </source>
</evidence>
<dbReference type="GO" id="GO:0008236">
    <property type="term" value="F:serine-type peptidase activity"/>
    <property type="evidence" value="ECO:0007669"/>
    <property type="project" value="UniProtKB-KW"/>
</dbReference>
<evidence type="ECO:0000259" key="7">
    <source>
        <dbReference type="PROSITE" id="PS50106"/>
    </source>
</evidence>
<feature type="domain" description="PDZ" evidence="7">
    <location>
        <begin position="84"/>
        <end position="152"/>
    </location>
</feature>
<dbReference type="InterPro" id="IPR005151">
    <property type="entry name" value="Tail-specific_protease"/>
</dbReference>
<dbReference type="NCBIfam" id="TIGR00225">
    <property type="entry name" value="prc"/>
    <property type="match status" value="1"/>
</dbReference>
<evidence type="ECO:0000256" key="6">
    <source>
        <dbReference type="SAM" id="MobiDB-lite"/>
    </source>
</evidence>
<protein>
    <submittedName>
        <fullName evidence="8">S41 family peptidase</fullName>
    </submittedName>
</protein>
<dbReference type="InterPro" id="IPR001478">
    <property type="entry name" value="PDZ"/>
</dbReference>
<dbReference type="Pfam" id="PF03572">
    <property type="entry name" value="Peptidase_S41"/>
    <property type="match status" value="1"/>
</dbReference>
<dbReference type="AlphaFoldDB" id="A0A538S8C2"/>
<keyword evidence="4 5" id="KW-0720">Serine protease</keyword>
<proteinExistence type="inferred from homology"/>
<feature type="compositionally biased region" description="Basic and acidic residues" evidence="6">
    <location>
        <begin position="380"/>
        <end position="391"/>
    </location>
</feature>
<dbReference type="Gene3D" id="2.30.42.10">
    <property type="match status" value="1"/>
</dbReference>
<evidence type="ECO:0000256" key="1">
    <source>
        <dbReference type="ARBA" id="ARBA00009179"/>
    </source>
</evidence>
<dbReference type="InterPro" id="IPR029045">
    <property type="entry name" value="ClpP/crotonase-like_dom_sf"/>
</dbReference>
<dbReference type="Pfam" id="PF22694">
    <property type="entry name" value="CtpB_N-like"/>
    <property type="match status" value="1"/>
</dbReference>
<dbReference type="Proteomes" id="UP000316292">
    <property type="component" value="Unassembled WGS sequence"/>
</dbReference>
<accession>A0A538S8C2</accession>
<dbReference type="PROSITE" id="PS50106">
    <property type="entry name" value="PDZ"/>
    <property type="match status" value="1"/>
</dbReference>
<keyword evidence="3 5" id="KW-0378">Hydrolase</keyword>
<dbReference type="InterPro" id="IPR036034">
    <property type="entry name" value="PDZ_sf"/>
</dbReference>
<comment type="caution">
    <text evidence="8">The sequence shown here is derived from an EMBL/GenBank/DDBJ whole genome shotgun (WGS) entry which is preliminary data.</text>
</comment>
<dbReference type="GO" id="GO:0007165">
    <property type="term" value="P:signal transduction"/>
    <property type="evidence" value="ECO:0007669"/>
    <property type="project" value="TreeGrafter"/>
</dbReference>
<organism evidence="8 9">
    <name type="scientific">Eiseniibacteriota bacterium</name>
    <dbReference type="NCBI Taxonomy" id="2212470"/>
    <lineage>
        <taxon>Bacteria</taxon>
        <taxon>Candidatus Eiseniibacteriota</taxon>
    </lineage>
</organism>
<gene>
    <name evidence="8" type="ORF">E6K71_09320</name>
</gene>
<dbReference type="SUPFAM" id="SSF52096">
    <property type="entry name" value="ClpP/crotonase"/>
    <property type="match status" value="1"/>
</dbReference>
<dbReference type="PANTHER" id="PTHR32060">
    <property type="entry name" value="TAIL-SPECIFIC PROTEASE"/>
    <property type="match status" value="1"/>
</dbReference>
<evidence type="ECO:0000256" key="5">
    <source>
        <dbReference type="RuleBase" id="RU004404"/>
    </source>
</evidence>
<evidence type="ECO:0000256" key="4">
    <source>
        <dbReference type="ARBA" id="ARBA00022825"/>
    </source>
</evidence>
<sequence length="547" mass="60977">MNRRQMFAVCVLVVALIAGTWAVARVQESNDNTYSNIERFIQVLTKVRDNYVEPVSSDKLMDAAIRGMLRTLDPYSQYLDKDEAERLETTTHGAFGGIGISIGMRDRWVTVIAPIEGTPAWKAGILGGDRIVKIDDASTEGLSLDDAMKKMRGERGTHVKLTIFREGREKPMDFDIVRDIIQIKSVPYAGMLSNGVGYVRLSNFSERSRQEMDAAFDRLEKMNPHGVIIDLRYNPGGLLSQAVEVAEEFTPRGKKVVYTRGRDSSQNRDFYSTAEHTHDGYPIVILVNQWTASASEIVSGALQDLDLGLVVGKTTFGKGLVQTVIPLTRSVKGPKLKLTTAKYYTPSGRCIQKDEQLKDGALAEDDSDDSSDGKPANADADSKKPKPEYRTEMGRVVYGGGGITPDIELVEVKLPRVIEDLEAKQVFFKYAVKYAVKHREPPANYVLTSAMRDEFMQLLRDEKVEFNPDSLADARKWVDNGLRRELGRRYGGEEEAYRIALDDDDQVKSAAALFERAPTLPKLLALASEMSKGKQQTNLLNPNKPVR</sequence>
<dbReference type="InterPro" id="IPR055210">
    <property type="entry name" value="CtpA/B_N"/>
</dbReference>
<evidence type="ECO:0000313" key="8">
    <source>
        <dbReference type="EMBL" id="TMQ47623.1"/>
    </source>
</evidence>
<dbReference type="InterPro" id="IPR041489">
    <property type="entry name" value="PDZ_6"/>
</dbReference>
<name>A0A538S8C2_UNCEI</name>
<dbReference type="InterPro" id="IPR004447">
    <property type="entry name" value="Peptidase_S41A"/>
</dbReference>
<dbReference type="SMART" id="SM00228">
    <property type="entry name" value="PDZ"/>
    <property type="match status" value="1"/>
</dbReference>
<dbReference type="CDD" id="cd07560">
    <property type="entry name" value="Peptidase_S41_CPP"/>
    <property type="match status" value="1"/>
</dbReference>
<dbReference type="Gene3D" id="3.30.750.44">
    <property type="match status" value="1"/>
</dbReference>
<dbReference type="FunFam" id="2.30.42.10:FF:000063">
    <property type="entry name" value="Peptidase, S41 family"/>
    <property type="match status" value="1"/>
</dbReference>
<feature type="region of interest" description="Disordered" evidence="6">
    <location>
        <begin position="360"/>
        <end position="391"/>
    </location>
</feature>
<dbReference type="SMART" id="SM00245">
    <property type="entry name" value="TSPc"/>
    <property type="match status" value="1"/>
</dbReference>
<dbReference type="EMBL" id="VBOR01000103">
    <property type="protein sequence ID" value="TMQ47623.1"/>
    <property type="molecule type" value="Genomic_DNA"/>
</dbReference>